<evidence type="ECO:0000313" key="2">
    <source>
        <dbReference type="EMBL" id="QBC43972.1"/>
    </source>
</evidence>
<dbReference type="InterPro" id="IPR035965">
    <property type="entry name" value="PAS-like_dom_sf"/>
</dbReference>
<protein>
    <recommendedName>
        <fullName evidence="1">PAS domain-containing protein</fullName>
    </recommendedName>
</protein>
<name>A0A7G3GA79_9NEIS</name>
<dbReference type="PROSITE" id="PS50112">
    <property type="entry name" value="PAS"/>
    <property type="match status" value="1"/>
</dbReference>
<dbReference type="InterPro" id="IPR000014">
    <property type="entry name" value="PAS"/>
</dbReference>
<gene>
    <name evidence="2" type="ORF">C1H71_10765</name>
</gene>
<evidence type="ECO:0000313" key="3">
    <source>
        <dbReference type="Proteomes" id="UP000515917"/>
    </source>
</evidence>
<dbReference type="CDD" id="cd00130">
    <property type="entry name" value="PAS"/>
    <property type="match status" value="1"/>
</dbReference>
<dbReference type="Proteomes" id="UP000515917">
    <property type="component" value="Chromosome"/>
</dbReference>
<dbReference type="Gene3D" id="3.30.450.20">
    <property type="entry name" value="PAS domain"/>
    <property type="match status" value="1"/>
</dbReference>
<keyword evidence="3" id="KW-1185">Reference proteome</keyword>
<dbReference type="SUPFAM" id="SSF55785">
    <property type="entry name" value="PYP-like sensor domain (PAS domain)"/>
    <property type="match status" value="1"/>
</dbReference>
<dbReference type="EMBL" id="CP025781">
    <property type="protein sequence ID" value="QBC43972.1"/>
    <property type="molecule type" value="Genomic_DNA"/>
</dbReference>
<proteinExistence type="predicted"/>
<accession>A0A7G3GA79</accession>
<feature type="domain" description="PAS" evidence="1">
    <location>
        <begin position="1"/>
        <end position="63"/>
    </location>
</feature>
<dbReference type="AlphaFoldDB" id="A0A7G3GA79"/>
<sequence length="128" mass="14268">MADGVITLTLTGEIEYMNPAAAHILNCHPKTVLGKHIDRIYRVVTSEEHSPLVSLPHLALSATETPPPPREVFLFNAHSKSTLIQESAMHLKNSKANIRATFIRMLVTSHVNRCNTPFGTKKLLLYNK</sequence>
<dbReference type="KEGG" id="ifl:C1H71_10765"/>
<organism evidence="2 3">
    <name type="scientific">Iodobacter fluviatilis</name>
    <dbReference type="NCBI Taxonomy" id="537"/>
    <lineage>
        <taxon>Bacteria</taxon>
        <taxon>Pseudomonadati</taxon>
        <taxon>Pseudomonadota</taxon>
        <taxon>Betaproteobacteria</taxon>
        <taxon>Neisseriales</taxon>
        <taxon>Chitinibacteraceae</taxon>
        <taxon>Iodobacter</taxon>
    </lineage>
</organism>
<reference evidence="2 3" key="1">
    <citation type="submission" date="2018-01" db="EMBL/GenBank/DDBJ databases">
        <title>Genome sequence of Iodobacter sp. strain PCH194 isolated from Indian Trans-Himalaya.</title>
        <authorList>
            <person name="Kumar V."/>
            <person name="Thakur V."/>
            <person name="Kumar S."/>
            <person name="Singh D."/>
        </authorList>
    </citation>
    <scope>NUCLEOTIDE SEQUENCE [LARGE SCALE GENOMIC DNA]</scope>
    <source>
        <strain evidence="2 3">PCH194</strain>
    </source>
</reference>
<evidence type="ECO:0000259" key="1">
    <source>
        <dbReference type="PROSITE" id="PS50112"/>
    </source>
</evidence>